<proteinExistence type="predicted"/>
<keyword evidence="1" id="KW-1133">Transmembrane helix</keyword>
<keyword evidence="1" id="KW-0812">Transmembrane</keyword>
<accession>A0A4V6Z313</accession>
<organism evidence="2">
    <name type="scientific">Serratia fonticola</name>
    <dbReference type="NCBI Taxonomy" id="47917"/>
    <lineage>
        <taxon>Bacteria</taxon>
        <taxon>Pseudomonadati</taxon>
        <taxon>Pseudomonadota</taxon>
        <taxon>Gammaproteobacteria</taxon>
        <taxon>Enterobacterales</taxon>
        <taxon>Yersiniaceae</taxon>
        <taxon>Serratia</taxon>
    </lineage>
</organism>
<name>A0A4V6Z313_SERFO</name>
<protein>
    <submittedName>
        <fullName evidence="2">Uncharacterized protein</fullName>
    </submittedName>
</protein>
<keyword evidence="1" id="KW-0472">Membrane</keyword>
<feature type="transmembrane region" description="Helical" evidence="1">
    <location>
        <begin position="47"/>
        <end position="69"/>
    </location>
</feature>
<reference evidence="2" key="1">
    <citation type="submission" date="2019-05" db="EMBL/GenBank/DDBJ databases">
        <authorList>
            <consortium name="Pathogen Informatics"/>
        </authorList>
    </citation>
    <scope>NUCLEOTIDE SEQUENCE [LARGE SCALE GENOMIC DNA]</scope>
    <source>
        <strain evidence="2">NCTC12965</strain>
    </source>
</reference>
<dbReference type="EMBL" id="CABEEZ010000122">
    <property type="protein sequence ID" value="VTR50628.1"/>
    <property type="molecule type" value="Genomic_DNA"/>
</dbReference>
<evidence type="ECO:0000313" key="2">
    <source>
        <dbReference type="EMBL" id="VTR50628.1"/>
    </source>
</evidence>
<sequence>MAAAITLCRLLVQPVYTEYLTSVWNSDVVTFPHQPLDAFAQLASLRLASWVVLIAGVCALALCWAFPTYQQAVAYLGQRVDCGR</sequence>
<evidence type="ECO:0000256" key="1">
    <source>
        <dbReference type="SAM" id="Phobius"/>
    </source>
</evidence>
<dbReference type="AlphaFoldDB" id="A0A4V6Z313"/>
<gene>
    <name evidence="2" type="ORF">NCTC12965_06017</name>
</gene>